<dbReference type="AlphaFoldDB" id="A0A0R3T3S0"/>
<reference evidence="1 2" key="2">
    <citation type="submission" date="2018-11" db="EMBL/GenBank/DDBJ databases">
        <authorList>
            <consortium name="Pathogen Informatics"/>
        </authorList>
    </citation>
    <scope>NUCLEOTIDE SEQUENCE [LARGE SCALE GENOMIC DNA]</scope>
</reference>
<dbReference type="EMBL" id="UZAE01000679">
    <property type="protein sequence ID" value="VDN97527.1"/>
    <property type="molecule type" value="Genomic_DNA"/>
</dbReference>
<evidence type="ECO:0000313" key="3">
    <source>
        <dbReference type="WBParaSite" id="HNAJ_0000166901-mRNA-1"/>
    </source>
</evidence>
<proteinExistence type="predicted"/>
<dbReference type="WBParaSite" id="HNAJ_0000166901-mRNA-1">
    <property type="protein sequence ID" value="HNAJ_0000166901-mRNA-1"/>
    <property type="gene ID" value="HNAJ_0000166901"/>
</dbReference>
<evidence type="ECO:0000313" key="1">
    <source>
        <dbReference type="EMBL" id="VDN97527.1"/>
    </source>
</evidence>
<gene>
    <name evidence="1" type="ORF">HNAJ_LOCUS1668</name>
</gene>
<dbReference type="Proteomes" id="UP000278807">
    <property type="component" value="Unassembled WGS sequence"/>
</dbReference>
<protein>
    <submittedName>
        <fullName evidence="3">TPX2 domain-containing protein</fullName>
    </submittedName>
</protein>
<evidence type="ECO:0000313" key="2">
    <source>
        <dbReference type="Proteomes" id="UP000278807"/>
    </source>
</evidence>
<sequence>MRFTNRSSNHLSLHPFANLRAQKKDCCRYSGRRARSASQTRPAYSEELVPVFTASQDVRETVSARRKDSSAFTCQFNRNIRRRPHFERLKQAEEEDEEEIIVAMPTTGCPEKHEKRTIKERELHILETKRLAHEAASLREEIRRIYQHEINSNNLCNFK</sequence>
<accession>A0A0R3T3S0</accession>
<name>A0A0R3T3S0_RODNA</name>
<keyword evidence="2" id="KW-1185">Reference proteome</keyword>
<reference evidence="3" key="1">
    <citation type="submission" date="2017-02" db="UniProtKB">
        <authorList>
            <consortium name="WormBaseParasite"/>
        </authorList>
    </citation>
    <scope>IDENTIFICATION</scope>
</reference>
<organism evidence="3">
    <name type="scientific">Rodentolepis nana</name>
    <name type="common">Dwarf tapeworm</name>
    <name type="synonym">Hymenolepis nana</name>
    <dbReference type="NCBI Taxonomy" id="102285"/>
    <lineage>
        <taxon>Eukaryota</taxon>
        <taxon>Metazoa</taxon>
        <taxon>Spiralia</taxon>
        <taxon>Lophotrochozoa</taxon>
        <taxon>Platyhelminthes</taxon>
        <taxon>Cestoda</taxon>
        <taxon>Eucestoda</taxon>
        <taxon>Cyclophyllidea</taxon>
        <taxon>Hymenolepididae</taxon>
        <taxon>Rodentolepis</taxon>
    </lineage>
</organism>